<dbReference type="SUPFAM" id="SSF47203">
    <property type="entry name" value="Acyl-CoA dehydrogenase C-terminal domain-like"/>
    <property type="match status" value="1"/>
</dbReference>
<evidence type="ECO:0000256" key="1">
    <source>
        <dbReference type="ARBA" id="ARBA00001974"/>
    </source>
</evidence>
<evidence type="ECO:0000259" key="9">
    <source>
        <dbReference type="Pfam" id="PF12806"/>
    </source>
</evidence>
<evidence type="ECO:0000256" key="5">
    <source>
        <dbReference type="ARBA" id="ARBA00023002"/>
    </source>
</evidence>
<evidence type="ECO:0000256" key="4">
    <source>
        <dbReference type="ARBA" id="ARBA00022827"/>
    </source>
</evidence>
<comment type="cofactor">
    <cofactor evidence="1 6">
        <name>FAD</name>
        <dbReference type="ChEBI" id="CHEBI:57692"/>
    </cofactor>
</comment>
<dbReference type="RefSeq" id="WP_344716708.1">
    <property type="nucleotide sequence ID" value="NZ_BAABBZ010000014.1"/>
</dbReference>
<name>A0A7W6DPT4_9RHOB</name>
<feature type="domain" description="Acyl-CoA dehydrogenase/oxidase C-terminal" evidence="7">
    <location>
        <begin position="272"/>
        <end position="442"/>
    </location>
</feature>
<proteinExistence type="inferred from homology"/>
<comment type="caution">
    <text evidence="10">The sequence shown here is derived from an EMBL/GenBank/DDBJ whole genome shotgun (WGS) entry which is preliminary data.</text>
</comment>
<evidence type="ECO:0000256" key="3">
    <source>
        <dbReference type="ARBA" id="ARBA00022630"/>
    </source>
</evidence>
<dbReference type="InterPro" id="IPR009100">
    <property type="entry name" value="AcylCoA_DH/oxidase_NM_dom_sf"/>
</dbReference>
<evidence type="ECO:0000259" key="8">
    <source>
        <dbReference type="Pfam" id="PF02770"/>
    </source>
</evidence>
<dbReference type="InterPro" id="IPR009075">
    <property type="entry name" value="AcylCo_DH/oxidase_C"/>
</dbReference>
<evidence type="ECO:0000259" key="7">
    <source>
        <dbReference type="Pfam" id="PF00441"/>
    </source>
</evidence>
<evidence type="ECO:0000313" key="11">
    <source>
        <dbReference type="Proteomes" id="UP000541426"/>
    </source>
</evidence>
<accession>A0A7W6DPT4</accession>
<dbReference type="InterPro" id="IPR036250">
    <property type="entry name" value="AcylCo_DH-like_C"/>
</dbReference>
<keyword evidence="3 6" id="KW-0285">Flavoprotein</keyword>
<feature type="domain" description="Acyl-CoA oxidase/dehydrogenase middle" evidence="8">
    <location>
        <begin position="147"/>
        <end position="255"/>
    </location>
</feature>
<organism evidence="10 11">
    <name type="scientific">Sagittula marina</name>
    <dbReference type="NCBI Taxonomy" id="943940"/>
    <lineage>
        <taxon>Bacteria</taxon>
        <taxon>Pseudomonadati</taxon>
        <taxon>Pseudomonadota</taxon>
        <taxon>Alphaproteobacteria</taxon>
        <taxon>Rhodobacterales</taxon>
        <taxon>Roseobacteraceae</taxon>
        <taxon>Sagittula</taxon>
    </lineage>
</organism>
<dbReference type="Pfam" id="PF12806">
    <property type="entry name" value="Acyl-CoA_dh_C"/>
    <property type="match status" value="1"/>
</dbReference>
<dbReference type="EMBL" id="JACIEJ010000002">
    <property type="protein sequence ID" value="MBB3984702.1"/>
    <property type="molecule type" value="Genomic_DNA"/>
</dbReference>
<evidence type="ECO:0000313" key="10">
    <source>
        <dbReference type="EMBL" id="MBB3984702.1"/>
    </source>
</evidence>
<dbReference type="EC" id="1.3.8.7" evidence="10"/>
<reference evidence="10 11" key="1">
    <citation type="submission" date="2020-08" db="EMBL/GenBank/DDBJ databases">
        <title>Genomic Encyclopedia of Type Strains, Phase IV (KMG-IV): sequencing the most valuable type-strain genomes for metagenomic binning, comparative biology and taxonomic classification.</title>
        <authorList>
            <person name="Goeker M."/>
        </authorList>
    </citation>
    <scope>NUCLEOTIDE SEQUENCE [LARGE SCALE GENOMIC DNA]</scope>
    <source>
        <strain evidence="10 11">DSM 102235</strain>
    </source>
</reference>
<dbReference type="GO" id="GO:0070991">
    <property type="term" value="F:medium-chain fatty acyl-CoA dehydrogenase activity"/>
    <property type="evidence" value="ECO:0007669"/>
    <property type="project" value="UniProtKB-EC"/>
</dbReference>
<keyword evidence="11" id="KW-1185">Reference proteome</keyword>
<sequence length="593" mass="65119">MDFLLWEQFRIHETLGLDSAEQRDIIQTNMANARAWAEGPLAQSYKETDEQEAYLADGKVVLPDSYPGLYQGFSEMWTQWQDGAAQGTAMPPIVQNLIIEMFMAGNASFMTYVGFSQPAKSLLRAHGSDDLNATYGPALQDMRATACLCITEKGAGSDLSKLSALATKQDDGRYLLTGHKWLISAGSHEMTDNIYYFVLARTDPKQTGMAGLSCFLVPRYRIDEAGAHRIDNGIRVNEVVTKMGFKGCANTHLLFGEDGVETQAFLLGRMEGTGLQQLMMMMKPARISTGIFALGLASSAHETSVAYSQQRVQGKRFDRAMSARAPSLPIAEHPDVRRMRLDMAAYTSGCRAMIARLGLYQSFEDDPSQPEDLRRAADDISEVLLPIVKAYTSDKAWVVCETAIQTHGGVGFTRDYPAQQNARDCKVLSIWEGTNHIQALFLFRDKLGMCVQPKRLNTLRAAIEDTLARAEATGALDKDVHNLRDALAALGDATAAARDCVRYQRMNDVPQFAVELQAALGDIVIAWHLLEAAEIALKALASGDADAAFYADKVDIARHFLRRRLPQSAASLRAIAGEMQDVVATQLAKTQAA</sequence>
<dbReference type="PANTHER" id="PTHR42803:SF1">
    <property type="entry name" value="BROAD-SPECIFICITY LINEAR ACYL-COA DEHYDROGENASE FADE5"/>
    <property type="match status" value="1"/>
</dbReference>
<keyword evidence="5 6" id="KW-0560">Oxidoreductase</keyword>
<dbReference type="InterPro" id="IPR025878">
    <property type="entry name" value="Acyl-CoA_dh-like_C_dom"/>
</dbReference>
<dbReference type="GO" id="GO:0005886">
    <property type="term" value="C:plasma membrane"/>
    <property type="evidence" value="ECO:0007669"/>
    <property type="project" value="TreeGrafter"/>
</dbReference>
<dbReference type="Pfam" id="PF00441">
    <property type="entry name" value="Acyl-CoA_dh_1"/>
    <property type="match status" value="1"/>
</dbReference>
<keyword evidence="4 6" id="KW-0274">FAD</keyword>
<feature type="domain" description="Acetyl-CoA dehydrogenase-like C-terminal" evidence="9">
    <location>
        <begin position="461"/>
        <end position="584"/>
    </location>
</feature>
<protein>
    <submittedName>
        <fullName evidence="10">Acyl-CoA dehydrogenase</fullName>
        <ecNumber evidence="10">1.3.8.7</ecNumber>
    </submittedName>
</protein>
<dbReference type="Proteomes" id="UP000541426">
    <property type="component" value="Unassembled WGS sequence"/>
</dbReference>
<dbReference type="AlphaFoldDB" id="A0A7W6DPT4"/>
<dbReference type="Pfam" id="PF02770">
    <property type="entry name" value="Acyl-CoA_dh_M"/>
    <property type="match status" value="1"/>
</dbReference>
<dbReference type="PANTHER" id="PTHR42803">
    <property type="entry name" value="ACYL-COA DEHYDROGENASE"/>
    <property type="match status" value="1"/>
</dbReference>
<evidence type="ECO:0000256" key="6">
    <source>
        <dbReference type="RuleBase" id="RU362125"/>
    </source>
</evidence>
<dbReference type="SUPFAM" id="SSF56645">
    <property type="entry name" value="Acyl-CoA dehydrogenase NM domain-like"/>
    <property type="match status" value="1"/>
</dbReference>
<comment type="similarity">
    <text evidence="2 6">Belongs to the acyl-CoA dehydrogenase family.</text>
</comment>
<gene>
    <name evidence="10" type="ORF">GGQ68_001018</name>
</gene>
<evidence type="ECO:0000256" key="2">
    <source>
        <dbReference type="ARBA" id="ARBA00009347"/>
    </source>
</evidence>
<dbReference type="InterPro" id="IPR006091">
    <property type="entry name" value="Acyl-CoA_Oxase/DH_mid-dom"/>
</dbReference>
<dbReference type="Gene3D" id="1.20.140.10">
    <property type="entry name" value="Butyryl-CoA Dehydrogenase, subunit A, domain 3"/>
    <property type="match status" value="1"/>
</dbReference>
<dbReference type="Gene3D" id="2.40.110.20">
    <property type="match status" value="1"/>
</dbReference>
<dbReference type="InterPro" id="IPR052166">
    <property type="entry name" value="Diverse_Acyl-CoA_DH"/>
</dbReference>